<evidence type="ECO:0000313" key="1">
    <source>
        <dbReference type="EMBL" id="GAF92363.1"/>
    </source>
</evidence>
<dbReference type="Gene3D" id="3.40.630.30">
    <property type="match status" value="1"/>
</dbReference>
<comment type="caution">
    <text evidence="1">The sequence shown here is derived from an EMBL/GenBank/DDBJ whole genome shotgun (WGS) entry which is preliminary data.</text>
</comment>
<organism evidence="1">
    <name type="scientific">marine sediment metagenome</name>
    <dbReference type="NCBI Taxonomy" id="412755"/>
    <lineage>
        <taxon>unclassified sequences</taxon>
        <taxon>metagenomes</taxon>
        <taxon>ecological metagenomes</taxon>
    </lineage>
</organism>
<gene>
    <name evidence="1" type="ORF">S01H1_21125</name>
</gene>
<protein>
    <submittedName>
        <fullName evidence="1">Uncharacterized protein</fullName>
    </submittedName>
</protein>
<name>X0TFK7_9ZZZZ</name>
<proteinExistence type="predicted"/>
<dbReference type="EMBL" id="BARS01011661">
    <property type="protein sequence ID" value="GAF92363.1"/>
    <property type="molecule type" value="Genomic_DNA"/>
</dbReference>
<reference evidence="1" key="1">
    <citation type="journal article" date="2014" name="Front. Microbiol.">
        <title>High frequency of phylogenetically diverse reductive dehalogenase-homologous genes in deep subseafloor sedimentary metagenomes.</title>
        <authorList>
            <person name="Kawai M."/>
            <person name="Futagami T."/>
            <person name="Toyoda A."/>
            <person name="Takaki Y."/>
            <person name="Nishi S."/>
            <person name="Hori S."/>
            <person name="Arai W."/>
            <person name="Tsubouchi T."/>
            <person name="Morono Y."/>
            <person name="Uchiyama I."/>
            <person name="Ito T."/>
            <person name="Fujiyama A."/>
            <person name="Inagaki F."/>
            <person name="Takami H."/>
        </authorList>
    </citation>
    <scope>NUCLEOTIDE SEQUENCE</scope>
    <source>
        <strain evidence="1">Expedition CK06-06</strain>
    </source>
</reference>
<dbReference type="InterPro" id="IPR016181">
    <property type="entry name" value="Acyl_CoA_acyltransferase"/>
</dbReference>
<dbReference type="AlphaFoldDB" id="X0TFK7"/>
<dbReference type="InterPro" id="IPR036249">
    <property type="entry name" value="Thioredoxin-like_sf"/>
</dbReference>
<sequence length="207" mass="23803">MIQYIPIEESAVEGKDLYFIYCIWVHGYKKKGVGNRQKRGMGKALLEAAEADAKAKRANGISAWGLALPFWMKASWFKKQGYKKVDKQGFQTLLWKPFSEDAVPPKWVKQKKKPVIHEGKVTVTSFKNGWCPAQNIVFERAKRAAAELGDNVIFREIDTFDKEVFSEWGISDALFIDQKQVRTGPPPSYEKIKKKITKKVRKLARHR</sequence>
<accession>X0TFK7</accession>
<dbReference type="SUPFAM" id="SSF55729">
    <property type="entry name" value="Acyl-CoA N-acyltransferases (Nat)"/>
    <property type="match status" value="1"/>
</dbReference>
<dbReference type="SUPFAM" id="SSF52833">
    <property type="entry name" value="Thioredoxin-like"/>
    <property type="match status" value="1"/>
</dbReference>